<dbReference type="GO" id="GO:0008270">
    <property type="term" value="F:zinc ion binding"/>
    <property type="evidence" value="ECO:0007669"/>
    <property type="project" value="UniProtKB-KW"/>
</dbReference>
<dbReference type="GO" id="GO:0003677">
    <property type="term" value="F:DNA binding"/>
    <property type="evidence" value="ECO:0007669"/>
    <property type="project" value="InterPro"/>
</dbReference>
<dbReference type="PANTHER" id="PTHR31251">
    <property type="entry name" value="SQUAMOSA PROMOTER-BINDING-LIKE PROTEIN 4"/>
    <property type="match status" value="1"/>
</dbReference>
<protein>
    <recommendedName>
        <fullName evidence="7">SBP-type domain-containing protein</fullName>
    </recommendedName>
</protein>
<dbReference type="PROSITE" id="PS51141">
    <property type="entry name" value="ZF_SBP"/>
    <property type="match status" value="1"/>
</dbReference>
<dbReference type="InterPro" id="IPR044817">
    <property type="entry name" value="SBP-like"/>
</dbReference>
<feature type="region of interest" description="Disordered" evidence="5">
    <location>
        <begin position="1"/>
        <end position="41"/>
    </location>
</feature>
<evidence type="ECO:0000256" key="5">
    <source>
        <dbReference type="SAM" id="MobiDB-lite"/>
    </source>
</evidence>
<evidence type="ECO:0000256" key="2">
    <source>
        <dbReference type="ARBA" id="ARBA00022771"/>
    </source>
</evidence>
<dbReference type="InterPro" id="IPR036893">
    <property type="entry name" value="SBP_sf"/>
</dbReference>
<feature type="compositionally biased region" description="Basic residues" evidence="5">
    <location>
        <begin position="210"/>
        <end position="222"/>
    </location>
</feature>
<name>A0A8J5ZXE3_9ROSI</name>
<feature type="region of interest" description="Disordered" evidence="5">
    <location>
        <begin position="122"/>
        <end position="141"/>
    </location>
</feature>
<feature type="compositionally biased region" description="Polar residues" evidence="5">
    <location>
        <begin position="1"/>
        <end position="13"/>
    </location>
</feature>
<dbReference type="Proteomes" id="UP000701853">
    <property type="component" value="Chromosome 3"/>
</dbReference>
<dbReference type="SUPFAM" id="SSF103612">
    <property type="entry name" value="SBT domain"/>
    <property type="match status" value="1"/>
</dbReference>
<evidence type="ECO:0000256" key="3">
    <source>
        <dbReference type="ARBA" id="ARBA00022833"/>
    </source>
</evidence>
<keyword evidence="6" id="KW-0812">Transmembrane</keyword>
<dbReference type="GO" id="GO:0005634">
    <property type="term" value="C:nucleus"/>
    <property type="evidence" value="ECO:0007669"/>
    <property type="project" value="InterPro"/>
</dbReference>
<keyword evidence="6" id="KW-0472">Membrane</keyword>
<dbReference type="OrthoDB" id="514967at2759"/>
<dbReference type="AlphaFoldDB" id="A0A8J5ZXE3"/>
<comment type="caution">
    <text evidence="8">The sequence shown here is derived from an EMBL/GenBank/DDBJ whole genome shotgun (WGS) entry which is preliminary data.</text>
</comment>
<organism evidence="8 9">
    <name type="scientific">Gossypium anomalum</name>
    <dbReference type="NCBI Taxonomy" id="47600"/>
    <lineage>
        <taxon>Eukaryota</taxon>
        <taxon>Viridiplantae</taxon>
        <taxon>Streptophyta</taxon>
        <taxon>Embryophyta</taxon>
        <taxon>Tracheophyta</taxon>
        <taxon>Spermatophyta</taxon>
        <taxon>Magnoliopsida</taxon>
        <taxon>eudicotyledons</taxon>
        <taxon>Gunneridae</taxon>
        <taxon>Pentapetalae</taxon>
        <taxon>rosids</taxon>
        <taxon>malvids</taxon>
        <taxon>Malvales</taxon>
        <taxon>Malvaceae</taxon>
        <taxon>Malvoideae</taxon>
        <taxon>Gossypium</taxon>
    </lineage>
</organism>
<feature type="transmembrane region" description="Helical" evidence="6">
    <location>
        <begin position="797"/>
        <end position="815"/>
    </location>
</feature>
<dbReference type="Pfam" id="PF03110">
    <property type="entry name" value="SBP"/>
    <property type="match status" value="1"/>
</dbReference>
<dbReference type="PANTHER" id="PTHR31251:SF108">
    <property type="entry name" value="SQUAMOSA PROMOTER-BINDING-LIKE PROTEIN 7"/>
    <property type="match status" value="1"/>
</dbReference>
<reference evidence="8 9" key="1">
    <citation type="journal article" date="2021" name="bioRxiv">
        <title>The Gossypium anomalum genome as a resource for cotton improvement and evolutionary analysis of hybrid incompatibility.</title>
        <authorList>
            <person name="Grover C.E."/>
            <person name="Yuan D."/>
            <person name="Arick M.A."/>
            <person name="Miller E.R."/>
            <person name="Hu G."/>
            <person name="Peterson D.G."/>
            <person name="Wendel J.F."/>
            <person name="Udall J.A."/>
        </authorList>
    </citation>
    <scope>NUCLEOTIDE SEQUENCE [LARGE SCALE GENOMIC DNA]</scope>
    <source>
        <strain evidence="8">JFW-Udall</strain>
        <tissue evidence="8">Leaf</tissue>
    </source>
</reference>
<accession>A0A8J5ZXE3</accession>
<evidence type="ECO:0000313" key="9">
    <source>
        <dbReference type="Proteomes" id="UP000701853"/>
    </source>
</evidence>
<evidence type="ECO:0000259" key="7">
    <source>
        <dbReference type="PROSITE" id="PS51141"/>
    </source>
</evidence>
<keyword evidence="6" id="KW-1133">Transmembrane helix</keyword>
<dbReference type="Pfam" id="PF26102">
    <property type="entry name" value="Ig_SPL7"/>
    <property type="match status" value="2"/>
</dbReference>
<proteinExistence type="predicted"/>
<keyword evidence="1" id="KW-0479">Metal-binding</keyword>
<feature type="region of interest" description="Disordered" evidence="5">
    <location>
        <begin position="210"/>
        <end position="231"/>
    </location>
</feature>
<evidence type="ECO:0000256" key="6">
    <source>
        <dbReference type="SAM" id="Phobius"/>
    </source>
</evidence>
<evidence type="ECO:0000256" key="1">
    <source>
        <dbReference type="ARBA" id="ARBA00022723"/>
    </source>
</evidence>
<dbReference type="InterPro" id="IPR004333">
    <property type="entry name" value="SBP_dom"/>
</dbReference>
<feature type="domain" description="SBP-type" evidence="7">
    <location>
        <begin position="143"/>
        <end position="220"/>
    </location>
</feature>
<evidence type="ECO:0000256" key="4">
    <source>
        <dbReference type="PROSITE-ProRule" id="PRU00470"/>
    </source>
</evidence>
<dbReference type="EMBL" id="JAHUZN010000003">
    <property type="protein sequence ID" value="KAG8499639.1"/>
    <property type="molecule type" value="Genomic_DNA"/>
</dbReference>
<feature type="region of interest" description="Disordered" evidence="5">
    <location>
        <begin position="59"/>
        <end position="93"/>
    </location>
</feature>
<gene>
    <name evidence="8" type="ORF">CXB51_006077</name>
</gene>
<keyword evidence="3" id="KW-0862">Zinc</keyword>
<keyword evidence="9" id="KW-1185">Reference proteome</keyword>
<dbReference type="Gene3D" id="4.10.1100.10">
    <property type="entry name" value="Transcription factor, SBP-box domain"/>
    <property type="match status" value="1"/>
</dbReference>
<sequence>MEQPASSPNTTPRGSPRSKDPQMDVHLPVTEPDPSSSSVWDWGDLLDFTLDDYFSISLDDGNMYPPPFEASPSVPDPDPDPEPVSGPDRVRKRDPRMTCSNFLAGRVPCACPEIDEQMEKLEEEEVGAPGKKRARTGRVGSGTSRCQVPGCEADITELKGYHRRHRVCLQCANSSTVLINGESKRYCQQCGKFHLLSDFDEGKRSCRRKLERHNNRRRRKPVGSKTEVNKESLGAVQSEDIACDGEAGKDDLSLSGQTAEEPPFESEDGLVSADCSASMLQTANNDSTVALIDTGADGGKKDLKFSISTSYHDNRTAYSSMCPTGRMSFKLYDWNPAEFPRRLRHQIFQWLADMPVELEGYIRPGCTILTVFISMPKNMWMKLSENPMTYMHDFVFTPGRMLHGRGLMTIHLNNMIFRTSKGGSSLVKLDMGVQAPRLHYVHPSCFEAGKPMEFVACGSNLLQPKLQMFYCYNIMLKKDDYYSRFLVSFAGRYLPYDYCLASAHVNSTEGSSSCDHQLYKIYVPQTESALFGPVFIEVENQSGLSNFIPVLIGDKDVCSEMKVIQQGFDASLFWGGSQISANKSSCETSTLRQKAYSELVLDIAWLLREPKSENFQETKASSQIQRFNCLLNFLIQNKSTVILKKVLQNLKNVVEEAGFNGTDDPNTRLLKKYMDYARDILNNKLQEGESPVLLSEYIEQEGKWNSQSSLKNDGLFVPNGSQYPVPQSCSVLIGTWDLGERTNAKFQTMMASTTLTRSETVPLLNKEIVMDVNLSKEHPRKSCSTIFATTKLRSCPALFVVATAAICLGICAVFLHPNRVGEFAVTIRSLSESFGLVILLLGTCYLDSEYQRIRVQVTLSRVWQNGASGSMKVVECNMNEGNI</sequence>
<keyword evidence="2 4" id="KW-0863">Zinc-finger</keyword>
<evidence type="ECO:0000313" key="8">
    <source>
        <dbReference type="EMBL" id="KAG8499639.1"/>
    </source>
</evidence>